<dbReference type="AlphaFoldDB" id="A0A9W8NMC7"/>
<dbReference type="Proteomes" id="UP001148614">
    <property type="component" value="Unassembled WGS sequence"/>
</dbReference>
<comment type="similarity">
    <text evidence="5">Belongs to the SAT4 family.</text>
</comment>
<dbReference type="GO" id="GO:0016020">
    <property type="term" value="C:membrane"/>
    <property type="evidence" value="ECO:0007669"/>
    <property type="project" value="UniProtKB-SubCell"/>
</dbReference>
<dbReference type="PANTHER" id="PTHR33048:SF47">
    <property type="entry name" value="INTEGRAL MEMBRANE PROTEIN-RELATED"/>
    <property type="match status" value="1"/>
</dbReference>
<evidence type="ECO:0000256" key="3">
    <source>
        <dbReference type="ARBA" id="ARBA00022989"/>
    </source>
</evidence>
<dbReference type="EMBL" id="JANPWZ010000136">
    <property type="protein sequence ID" value="KAJ3579062.1"/>
    <property type="molecule type" value="Genomic_DNA"/>
</dbReference>
<keyword evidence="9" id="KW-1185">Reference proteome</keyword>
<dbReference type="PANTHER" id="PTHR33048">
    <property type="entry name" value="PTH11-LIKE INTEGRAL MEMBRANE PROTEIN (AFU_ORTHOLOGUE AFUA_5G11245)"/>
    <property type="match status" value="1"/>
</dbReference>
<feature type="transmembrane region" description="Helical" evidence="6">
    <location>
        <begin position="204"/>
        <end position="224"/>
    </location>
</feature>
<evidence type="ECO:0000256" key="2">
    <source>
        <dbReference type="ARBA" id="ARBA00022692"/>
    </source>
</evidence>
<keyword evidence="4 6" id="KW-0472">Membrane</keyword>
<evidence type="ECO:0000256" key="1">
    <source>
        <dbReference type="ARBA" id="ARBA00004141"/>
    </source>
</evidence>
<dbReference type="Pfam" id="PF20684">
    <property type="entry name" value="Fung_rhodopsin"/>
    <property type="match status" value="1"/>
</dbReference>
<keyword evidence="2 6" id="KW-0812">Transmembrane</keyword>
<feature type="transmembrane region" description="Helical" evidence="6">
    <location>
        <begin position="42"/>
        <end position="61"/>
    </location>
</feature>
<evidence type="ECO:0000313" key="8">
    <source>
        <dbReference type="EMBL" id="KAJ3579062.1"/>
    </source>
</evidence>
<name>A0A9W8NMC7_9PEZI</name>
<feature type="transmembrane region" description="Helical" evidence="6">
    <location>
        <begin position="126"/>
        <end position="156"/>
    </location>
</feature>
<feature type="transmembrane region" description="Helical" evidence="6">
    <location>
        <begin position="168"/>
        <end position="192"/>
    </location>
</feature>
<feature type="transmembrane region" description="Helical" evidence="6">
    <location>
        <begin position="244"/>
        <end position="265"/>
    </location>
</feature>
<dbReference type="VEuPathDB" id="FungiDB:F4678DRAFT_315104"/>
<protein>
    <recommendedName>
        <fullName evidence="7">Rhodopsin domain-containing protein</fullName>
    </recommendedName>
</protein>
<comment type="subcellular location">
    <subcellularLocation>
        <location evidence="1">Membrane</location>
        <topology evidence="1">Multi-pass membrane protein</topology>
    </subcellularLocation>
</comment>
<dbReference type="InterPro" id="IPR049326">
    <property type="entry name" value="Rhodopsin_dom_fungi"/>
</dbReference>
<sequence>MTGPSHDSRGNVVIIAGAVTNSLAALAVCARLYTRLMIRGSVGVDDGLAVISLLLTIGMNVSQSVNATQYLGRHIYDLDPTVDIPRFLQLFWINEIFYNASMLSIKMTFLTQYYRVFHHVRALKITYLLAIIIIGGWCMGQLLAVVFICVPVQGFWDKSVKAKCQNQLIGVYLNAVGTLVTDIAILALPLPAIWRLNLPRTQKWALIGIFSIGIFTLAISIVRLTTLGSPDVDLTYNAVTSSCWSVAELSSGIIAAALATIRPLVGRFIPSFASKLNNALRHSRQYGDETQTRGSGRCLSIFTALSRLSRGTTRSRASTGDTDLFCHSGVTLQESRTPREAPAVERGQSLDTLNHWTRNSESLNVREEEVPTLGPIERSVSQRSSRYCYYEPSSRDSEADLGLWPATQTKVIGGLAPLPLLDTEETEAAKPQGLKIRVDRNWEVQETYV</sequence>
<evidence type="ECO:0000259" key="7">
    <source>
        <dbReference type="Pfam" id="PF20684"/>
    </source>
</evidence>
<evidence type="ECO:0000256" key="6">
    <source>
        <dbReference type="SAM" id="Phobius"/>
    </source>
</evidence>
<reference evidence="8" key="1">
    <citation type="submission" date="2022-07" db="EMBL/GenBank/DDBJ databases">
        <title>Genome Sequence of Xylaria arbuscula.</title>
        <authorList>
            <person name="Buettner E."/>
        </authorList>
    </citation>
    <scope>NUCLEOTIDE SEQUENCE</scope>
    <source>
        <strain evidence="8">VT107</strain>
    </source>
</reference>
<accession>A0A9W8NMC7</accession>
<feature type="domain" description="Rhodopsin" evidence="7">
    <location>
        <begin position="30"/>
        <end position="266"/>
    </location>
</feature>
<feature type="transmembrane region" description="Helical" evidence="6">
    <location>
        <begin position="12"/>
        <end position="30"/>
    </location>
</feature>
<dbReference type="InterPro" id="IPR052337">
    <property type="entry name" value="SAT4-like"/>
</dbReference>
<keyword evidence="3 6" id="KW-1133">Transmembrane helix</keyword>
<evidence type="ECO:0000256" key="5">
    <source>
        <dbReference type="ARBA" id="ARBA00038359"/>
    </source>
</evidence>
<proteinExistence type="inferred from homology"/>
<gene>
    <name evidence="8" type="ORF">NPX13_g1500</name>
</gene>
<organism evidence="8 9">
    <name type="scientific">Xylaria arbuscula</name>
    <dbReference type="NCBI Taxonomy" id="114810"/>
    <lineage>
        <taxon>Eukaryota</taxon>
        <taxon>Fungi</taxon>
        <taxon>Dikarya</taxon>
        <taxon>Ascomycota</taxon>
        <taxon>Pezizomycotina</taxon>
        <taxon>Sordariomycetes</taxon>
        <taxon>Xylariomycetidae</taxon>
        <taxon>Xylariales</taxon>
        <taxon>Xylariaceae</taxon>
        <taxon>Xylaria</taxon>
    </lineage>
</organism>
<comment type="caution">
    <text evidence="8">The sequence shown here is derived from an EMBL/GenBank/DDBJ whole genome shotgun (WGS) entry which is preliminary data.</text>
</comment>
<evidence type="ECO:0000256" key="4">
    <source>
        <dbReference type="ARBA" id="ARBA00023136"/>
    </source>
</evidence>
<feature type="transmembrane region" description="Helical" evidence="6">
    <location>
        <begin position="96"/>
        <end position="114"/>
    </location>
</feature>
<evidence type="ECO:0000313" key="9">
    <source>
        <dbReference type="Proteomes" id="UP001148614"/>
    </source>
</evidence>